<dbReference type="OrthoDB" id="10252009at2759"/>
<dbReference type="PROSITE" id="PS50056">
    <property type="entry name" value="TYR_PHOSPHATASE_2"/>
    <property type="match status" value="1"/>
</dbReference>
<sequence>MLTTAFSIYLFQLPLTPSANVSAGFRPIVSFRSTVTSNSVRAHHKAVSFKGSFLKLLHMLLMMRPLLPITCKPVHGAPSARRGGHSPTPSYSSGPTEIIPRLYVSDLVAAESASTLVALGITHVVSAMHGRVLFPSGVPLKRLQLPLQDSPFAELADYLPTATAFVANALRDPNARVLVHCMQGVSRSTSVVCAFLIAHYGWTPEQAVAYVKSKRSSAEPNCGFVKQLAEYAQTLKGAPR</sequence>
<dbReference type="Pfam" id="PF00782">
    <property type="entry name" value="DSPc"/>
    <property type="match status" value="1"/>
</dbReference>
<dbReference type="EC" id="3.1.3.48" evidence="2"/>
<organism evidence="7 8">
    <name type="scientific">Grifola frondosa</name>
    <name type="common">Maitake</name>
    <name type="synonym">Polyporus frondosus</name>
    <dbReference type="NCBI Taxonomy" id="5627"/>
    <lineage>
        <taxon>Eukaryota</taxon>
        <taxon>Fungi</taxon>
        <taxon>Dikarya</taxon>
        <taxon>Basidiomycota</taxon>
        <taxon>Agaricomycotina</taxon>
        <taxon>Agaricomycetes</taxon>
        <taxon>Polyporales</taxon>
        <taxon>Grifolaceae</taxon>
        <taxon>Grifola</taxon>
    </lineage>
</organism>
<dbReference type="OMA" id="ITCKPVH"/>
<evidence type="ECO:0000259" key="5">
    <source>
        <dbReference type="PROSITE" id="PS50054"/>
    </source>
</evidence>
<dbReference type="STRING" id="5627.A0A1C7LM86"/>
<dbReference type="GO" id="GO:0043409">
    <property type="term" value="P:negative regulation of MAPK cascade"/>
    <property type="evidence" value="ECO:0007669"/>
    <property type="project" value="TreeGrafter"/>
</dbReference>
<dbReference type="Gene3D" id="3.90.190.10">
    <property type="entry name" value="Protein tyrosine phosphatase superfamily"/>
    <property type="match status" value="1"/>
</dbReference>
<gene>
    <name evidence="7" type="primary">Dusp13</name>
    <name evidence="7" type="ORF">A0H81_14241</name>
</gene>
<dbReference type="InterPro" id="IPR000340">
    <property type="entry name" value="Dual-sp_phosphatase_cat-dom"/>
</dbReference>
<evidence type="ECO:0000259" key="6">
    <source>
        <dbReference type="PROSITE" id="PS50056"/>
    </source>
</evidence>
<evidence type="ECO:0000256" key="4">
    <source>
        <dbReference type="ARBA" id="ARBA00022912"/>
    </source>
</evidence>
<dbReference type="EMBL" id="LUGG01000041">
    <property type="protein sequence ID" value="OBZ65648.1"/>
    <property type="molecule type" value="Genomic_DNA"/>
</dbReference>
<reference evidence="7 8" key="1">
    <citation type="submission" date="2016-03" db="EMBL/GenBank/DDBJ databases">
        <title>Whole genome sequencing of Grifola frondosa 9006-11.</title>
        <authorList>
            <person name="Min B."/>
            <person name="Park H."/>
            <person name="Kim J.-G."/>
            <person name="Cho H."/>
            <person name="Oh Y.-L."/>
            <person name="Kong W.-S."/>
            <person name="Choi I.-G."/>
        </authorList>
    </citation>
    <scope>NUCLEOTIDE SEQUENCE [LARGE SCALE GENOMIC DNA]</scope>
    <source>
        <strain evidence="7 8">9006-11</strain>
    </source>
</reference>
<comment type="caution">
    <text evidence="7">The sequence shown here is derived from an EMBL/GenBank/DDBJ whole genome shotgun (WGS) entry which is preliminary data.</text>
</comment>
<dbReference type="InterPro" id="IPR029021">
    <property type="entry name" value="Prot-tyrosine_phosphatase-like"/>
</dbReference>
<dbReference type="GO" id="GO:0005737">
    <property type="term" value="C:cytoplasm"/>
    <property type="evidence" value="ECO:0007669"/>
    <property type="project" value="TreeGrafter"/>
</dbReference>
<evidence type="ECO:0000313" key="8">
    <source>
        <dbReference type="Proteomes" id="UP000092993"/>
    </source>
</evidence>
<dbReference type="PANTHER" id="PTHR10159">
    <property type="entry name" value="DUAL SPECIFICITY PROTEIN PHOSPHATASE"/>
    <property type="match status" value="1"/>
</dbReference>
<dbReference type="SUPFAM" id="SSF52799">
    <property type="entry name" value="(Phosphotyrosine protein) phosphatases II"/>
    <property type="match status" value="1"/>
</dbReference>
<keyword evidence="4" id="KW-0904">Protein phosphatase</keyword>
<name>A0A1C7LM86_GRIFR</name>
<feature type="domain" description="Tyrosine-protein phosphatase" evidence="5">
    <location>
        <begin position="94"/>
        <end position="237"/>
    </location>
</feature>
<keyword evidence="8" id="KW-1185">Reference proteome</keyword>
<protein>
    <recommendedName>
        <fullName evidence="2">protein-tyrosine-phosphatase</fullName>
        <ecNumber evidence="2">3.1.3.48</ecNumber>
    </recommendedName>
</protein>
<dbReference type="SMART" id="SM00195">
    <property type="entry name" value="DSPc"/>
    <property type="match status" value="1"/>
</dbReference>
<dbReference type="CDD" id="cd14498">
    <property type="entry name" value="DSP"/>
    <property type="match status" value="1"/>
</dbReference>
<dbReference type="InterPro" id="IPR000387">
    <property type="entry name" value="Tyr_Pase_dom"/>
</dbReference>
<evidence type="ECO:0000313" key="7">
    <source>
        <dbReference type="EMBL" id="OBZ65648.1"/>
    </source>
</evidence>
<dbReference type="PROSITE" id="PS50054">
    <property type="entry name" value="TYR_PHOSPHATASE_DUAL"/>
    <property type="match status" value="1"/>
</dbReference>
<dbReference type="PROSITE" id="PS00383">
    <property type="entry name" value="TYR_PHOSPHATASE_1"/>
    <property type="match status" value="1"/>
</dbReference>
<dbReference type="Proteomes" id="UP000092993">
    <property type="component" value="Unassembled WGS sequence"/>
</dbReference>
<feature type="domain" description="Tyrosine specific protein phosphatases" evidence="6">
    <location>
        <begin position="156"/>
        <end position="215"/>
    </location>
</feature>
<dbReference type="InterPro" id="IPR016130">
    <property type="entry name" value="Tyr_Pase_AS"/>
</dbReference>
<dbReference type="AlphaFoldDB" id="A0A1C7LM86"/>
<accession>A0A1C7LM86</accession>
<dbReference type="PANTHER" id="PTHR10159:SF519">
    <property type="entry name" value="DUAL SPECIFICITY PROTEIN PHOSPHATASE MPK3"/>
    <property type="match status" value="1"/>
</dbReference>
<evidence type="ECO:0000256" key="1">
    <source>
        <dbReference type="ARBA" id="ARBA00008601"/>
    </source>
</evidence>
<keyword evidence="3" id="KW-0378">Hydrolase</keyword>
<proteinExistence type="inferred from homology"/>
<dbReference type="PRINTS" id="PR01908">
    <property type="entry name" value="ADSPHPHTASE"/>
</dbReference>
<evidence type="ECO:0000256" key="2">
    <source>
        <dbReference type="ARBA" id="ARBA00013064"/>
    </source>
</evidence>
<dbReference type="InterPro" id="IPR020422">
    <property type="entry name" value="TYR_PHOSPHATASE_DUAL_dom"/>
</dbReference>
<evidence type="ECO:0000256" key="3">
    <source>
        <dbReference type="ARBA" id="ARBA00022801"/>
    </source>
</evidence>
<dbReference type="GO" id="GO:0004725">
    <property type="term" value="F:protein tyrosine phosphatase activity"/>
    <property type="evidence" value="ECO:0007669"/>
    <property type="project" value="UniProtKB-EC"/>
</dbReference>
<comment type="similarity">
    <text evidence="1">Belongs to the protein-tyrosine phosphatase family. Non-receptor class dual specificity subfamily.</text>
</comment>